<gene>
    <name evidence="3" type="primary">LOC109461936</name>
</gene>
<sequence>MISSSLTTTGHYPDEEEYCLANIEELPTPKKDLRDCPLQKEGVVCRHRALSSPYPDDDEDGQSHTSPDKNEIQNTLRILSAKLEDLNTCNDLIAKHGAALQRSLSELEMLDKENSTDVQSKVKAVNERATLFRITSNAMIN</sequence>
<reference evidence="3" key="1">
    <citation type="submission" date="2025-08" db="UniProtKB">
        <authorList>
            <consortium name="RefSeq"/>
        </authorList>
    </citation>
    <scope>IDENTIFICATION</scope>
    <source>
        <tissue evidence="3">Gonad</tissue>
    </source>
</reference>
<evidence type="ECO:0000313" key="3">
    <source>
        <dbReference type="RefSeq" id="XP_019613975.1"/>
    </source>
</evidence>
<dbReference type="KEGG" id="bbel:109461936"/>
<evidence type="ECO:0000256" key="1">
    <source>
        <dbReference type="SAM" id="MobiDB-lite"/>
    </source>
</evidence>
<dbReference type="RefSeq" id="XP_019613975.1">
    <property type="nucleotide sequence ID" value="XM_019758416.1"/>
</dbReference>
<feature type="non-terminal residue" evidence="3">
    <location>
        <position position="141"/>
    </location>
</feature>
<feature type="region of interest" description="Disordered" evidence="1">
    <location>
        <begin position="48"/>
        <end position="72"/>
    </location>
</feature>
<evidence type="ECO:0000313" key="2">
    <source>
        <dbReference type="Proteomes" id="UP000515135"/>
    </source>
</evidence>
<dbReference type="OrthoDB" id="1854502at2759"/>
<accession>A0A6P4XBV4</accession>
<proteinExistence type="predicted"/>
<name>A0A6P4XBV4_BRABE</name>
<dbReference type="AlphaFoldDB" id="A0A6P4XBV4"/>
<dbReference type="Proteomes" id="UP000515135">
    <property type="component" value="Unplaced"/>
</dbReference>
<organism evidence="2 3">
    <name type="scientific">Branchiostoma belcheri</name>
    <name type="common">Amphioxus</name>
    <dbReference type="NCBI Taxonomy" id="7741"/>
    <lineage>
        <taxon>Eukaryota</taxon>
        <taxon>Metazoa</taxon>
        <taxon>Chordata</taxon>
        <taxon>Cephalochordata</taxon>
        <taxon>Leptocardii</taxon>
        <taxon>Amphioxiformes</taxon>
        <taxon>Branchiostomatidae</taxon>
        <taxon>Branchiostoma</taxon>
    </lineage>
</organism>
<keyword evidence="2" id="KW-1185">Reference proteome</keyword>
<protein>
    <submittedName>
        <fullName evidence="3">Oxysterol-binding protein 1-like</fullName>
    </submittedName>
</protein>
<dbReference type="GeneID" id="109461936"/>